<evidence type="ECO:0000256" key="6">
    <source>
        <dbReference type="ARBA" id="ARBA00022723"/>
    </source>
</evidence>
<keyword evidence="10 13" id="KW-0411">Iron-sulfur</keyword>
<gene>
    <name evidence="15" type="ORF">KSZ_68830</name>
</gene>
<keyword evidence="9 13" id="KW-0408">Iron</keyword>
<evidence type="ECO:0000259" key="14">
    <source>
        <dbReference type="Pfam" id="PF01930"/>
    </source>
</evidence>
<protein>
    <recommendedName>
        <fullName evidence="4 13">CRISPR-associated exonuclease Cas4</fullName>
        <ecNumber evidence="3 13">3.1.12.1</ecNumber>
    </recommendedName>
</protein>
<comment type="cofactor">
    <cofactor evidence="1">
        <name>[4Fe-4S] cluster</name>
        <dbReference type="ChEBI" id="CHEBI:49883"/>
    </cofactor>
</comment>
<sequence>MSETCLLDVTDLKQYVCCPRLIYYRYTLPAIRPLTYTMEIGIQSHQQEEEREVRRSLKNYGIEHGERLFRYPVSSDTIGIKGNVDLVLIVPTSNGESQEAIVVEYKHSEQKVGPHFKLQLAAYALLIEEQLGIPVLHSFIYSIPLRKTEKITLTPALRNKVGTVVREIRSIMDSEQMPPPTRSARRCPTCEFRRFCNDIV</sequence>
<evidence type="ECO:0000256" key="3">
    <source>
        <dbReference type="ARBA" id="ARBA00012768"/>
    </source>
</evidence>
<reference evidence="15 16" key="1">
    <citation type="journal article" date="2021" name="Int. J. Syst. Evol. Microbiol.">
        <title>Reticulibacter mediterranei gen. nov., sp. nov., within the new family Reticulibacteraceae fam. nov., and Ktedonospora formicarum gen. nov., sp. nov., Ktedonobacter robiniae sp. nov., Dictyobacter formicarum sp. nov. and Dictyobacter arantiisoli sp. nov., belonging to the class Ktedonobacteria.</title>
        <authorList>
            <person name="Yabe S."/>
            <person name="Zheng Y."/>
            <person name="Wang C.M."/>
            <person name="Sakai Y."/>
            <person name="Abe K."/>
            <person name="Yokota A."/>
            <person name="Donadio S."/>
            <person name="Cavaletti L."/>
            <person name="Monciardini P."/>
        </authorList>
    </citation>
    <scope>NUCLEOTIDE SEQUENCE [LARGE SCALE GENOMIC DNA]</scope>
    <source>
        <strain evidence="15 16">SOSP1-9</strain>
    </source>
</reference>
<evidence type="ECO:0000313" key="15">
    <source>
        <dbReference type="EMBL" id="GHO88877.1"/>
    </source>
</evidence>
<keyword evidence="6 13" id="KW-0479">Metal-binding</keyword>
<comment type="caution">
    <text evidence="15">The sequence shown here is derived from an EMBL/GenBank/DDBJ whole genome shotgun (WGS) entry which is preliminary data.</text>
</comment>
<dbReference type="PANTHER" id="PTHR36531:SF6">
    <property type="entry name" value="DNA REPLICATION ATP-DEPENDENT HELICASE_NUCLEASE DNA2"/>
    <property type="match status" value="1"/>
</dbReference>
<comment type="similarity">
    <text evidence="2 13">Belongs to the CRISPR-associated exonuclease Cas4 family.</text>
</comment>
<accession>A0ABQ3VRI0</accession>
<evidence type="ECO:0000256" key="8">
    <source>
        <dbReference type="ARBA" id="ARBA00022839"/>
    </source>
</evidence>
<dbReference type="InterPro" id="IPR011604">
    <property type="entry name" value="PDDEXK-like_dom_sf"/>
</dbReference>
<evidence type="ECO:0000256" key="2">
    <source>
        <dbReference type="ARBA" id="ARBA00009189"/>
    </source>
</evidence>
<name>A0ABQ3VRI0_9CHLR</name>
<keyword evidence="12 13" id="KW-0464">Manganese</keyword>
<evidence type="ECO:0000256" key="11">
    <source>
        <dbReference type="ARBA" id="ARBA00023118"/>
    </source>
</evidence>
<evidence type="ECO:0000256" key="7">
    <source>
        <dbReference type="ARBA" id="ARBA00022801"/>
    </source>
</evidence>
<evidence type="ECO:0000256" key="12">
    <source>
        <dbReference type="ARBA" id="ARBA00023211"/>
    </source>
</evidence>
<evidence type="ECO:0000313" key="16">
    <source>
        <dbReference type="Proteomes" id="UP000635565"/>
    </source>
</evidence>
<keyword evidence="5 13" id="KW-0540">Nuclease</keyword>
<dbReference type="EMBL" id="BNJJ01000028">
    <property type="protein sequence ID" value="GHO88877.1"/>
    <property type="molecule type" value="Genomic_DNA"/>
</dbReference>
<dbReference type="InterPro" id="IPR022765">
    <property type="entry name" value="Dna2/Cas4_DUF83"/>
</dbReference>
<evidence type="ECO:0000256" key="5">
    <source>
        <dbReference type="ARBA" id="ARBA00022722"/>
    </source>
</evidence>
<dbReference type="PANTHER" id="PTHR36531">
    <property type="entry name" value="CRISPR-ASSOCIATED EXONUCLEASE CAS4"/>
    <property type="match status" value="1"/>
</dbReference>
<dbReference type="Pfam" id="PF01930">
    <property type="entry name" value="Cas_Cas4"/>
    <property type="match status" value="1"/>
</dbReference>
<dbReference type="InterPro" id="IPR051827">
    <property type="entry name" value="Cas4_exonuclease"/>
</dbReference>
<evidence type="ECO:0000256" key="4">
    <source>
        <dbReference type="ARBA" id="ARBA00020049"/>
    </source>
</evidence>
<keyword evidence="7 13" id="KW-0378">Hydrolase</keyword>
<organism evidence="15 16">
    <name type="scientific">Dictyobacter formicarum</name>
    <dbReference type="NCBI Taxonomy" id="2778368"/>
    <lineage>
        <taxon>Bacteria</taxon>
        <taxon>Bacillati</taxon>
        <taxon>Chloroflexota</taxon>
        <taxon>Ktedonobacteria</taxon>
        <taxon>Ktedonobacterales</taxon>
        <taxon>Dictyobacteraceae</taxon>
        <taxon>Dictyobacter</taxon>
    </lineage>
</organism>
<evidence type="ECO:0000256" key="10">
    <source>
        <dbReference type="ARBA" id="ARBA00023014"/>
    </source>
</evidence>
<proteinExistence type="inferred from homology"/>
<comment type="function">
    <text evidence="13">CRISPR (clustered regularly interspaced short palindromic repeat) is an adaptive immune system that provides protection against mobile genetic elements (viruses, transposable elements and conjugative plasmids). CRISPR clusters contain sequences complementary to antecedent mobile elements and target invading nucleic acids. CRISPR clusters are transcribed and processed into CRISPR RNA (crRNA).</text>
</comment>
<comment type="cofactor">
    <cofactor evidence="13">
        <name>iron-sulfur cluster</name>
        <dbReference type="ChEBI" id="CHEBI:30408"/>
    </cofactor>
</comment>
<keyword evidence="11 13" id="KW-0051">Antiviral defense</keyword>
<dbReference type="Proteomes" id="UP000635565">
    <property type="component" value="Unassembled WGS sequence"/>
</dbReference>
<evidence type="ECO:0000256" key="1">
    <source>
        <dbReference type="ARBA" id="ARBA00001966"/>
    </source>
</evidence>
<dbReference type="InterPro" id="IPR013343">
    <property type="entry name" value="CRISPR-assoc_prot_Cas4"/>
</dbReference>
<comment type="cofactor">
    <cofactor evidence="13">
        <name>Mg(2+)</name>
        <dbReference type="ChEBI" id="CHEBI:18420"/>
    </cofactor>
    <cofactor evidence="13">
        <name>Mn(2+)</name>
        <dbReference type="ChEBI" id="CHEBI:29035"/>
    </cofactor>
    <text evidence="13">Mg(2+) or Mn(2+) required for ssDNA cleavage activity.</text>
</comment>
<evidence type="ECO:0000256" key="9">
    <source>
        <dbReference type="ARBA" id="ARBA00023004"/>
    </source>
</evidence>
<dbReference type="NCBIfam" id="TIGR00372">
    <property type="entry name" value="cas4"/>
    <property type="match status" value="1"/>
</dbReference>
<keyword evidence="16" id="KW-1185">Reference proteome</keyword>
<evidence type="ECO:0000256" key="13">
    <source>
        <dbReference type="RuleBase" id="RU365022"/>
    </source>
</evidence>
<keyword evidence="8 13" id="KW-0269">Exonuclease</keyword>
<dbReference type="Gene3D" id="3.90.320.10">
    <property type="match status" value="1"/>
</dbReference>
<dbReference type="EC" id="3.1.12.1" evidence="3 13"/>
<feature type="domain" description="DUF83" evidence="14">
    <location>
        <begin position="9"/>
        <end position="196"/>
    </location>
</feature>
<dbReference type="RefSeq" id="WP_201366421.1">
    <property type="nucleotide sequence ID" value="NZ_BNJJ01000028.1"/>
</dbReference>